<keyword evidence="2" id="KW-1185">Reference proteome</keyword>
<sequence>MDLSLDQRQLCDIQGRLFENSVKAGFDSQEFIRTFMTSSVASHLDDTYDRLQWMGEEYLLDELGDEAGGFKRNGPLYDQEMMYWTGYLYRYWHYLTGESSRNIYHQADAETMNTSWIGFHALDPEMAVERFKEMS</sequence>
<evidence type="ECO:0000313" key="2">
    <source>
        <dbReference type="Proteomes" id="UP000069771"/>
    </source>
</evidence>
<name>A0A140DWT4_9FIRM</name>
<dbReference type="AlphaFoldDB" id="A0A140DWT4"/>
<dbReference type="STRING" id="1702221.AALO17_19770"/>
<organism evidence="1 2">
    <name type="scientific">Faecalibaculum rodentium</name>
    <dbReference type="NCBI Taxonomy" id="1702221"/>
    <lineage>
        <taxon>Bacteria</taxon>
        <taxon>Bacillati</taxon>
        <taxon>Bacillota</taxon>
        <taxon>Erysipelotrichia</taxon>
        <taxon>Erysipelotrichales</taxon>
        <taxon>Erysipelotrichaceae</taxon>
        <taxon>Faecalibaculum</taxon>
    </lineage>
</organism>
<dbReference type="GeneID" id="78478581"/>
<protein>
    <submittedName>
        <fullName evidence="1">Uncharacterized protein</fullName>
    </submittedName>
</protein>
<dbReference type="KEGG" id="fro:AALO17_19770"/>
<dbReference type="Proteomes" id="UP000069771">
    <property type="component" value="Chromosome"/>
</dbReference>
<evidence type="ECO:0000313" key="1">
    <source>
        <dbReference type="EMBL" id="AMK55111.1"/>
    </source>
</evidence>
<dbReference type="OrthoDB" id="2000676at2"/>
<accession>A0A140DWT4</accession>
<dbReference type="EMBL" id="CP011391">
    <property type="protein sequence ID" value="AMK55111.1"/>
    <property type="molecule type" value="Genomic_DNA"/>
</dbReference>
<reference evidence="1 2" key="1">
    <citation type="journal article" date="2016" name="Gut Pathog.">
        <title>Whole genome sequencing of "Faecalibaculum rodentium" ALO17, isolated from C57BL/6J laboratory mouse feces.</title>
        <authorList>
            <person name="Lim S."/>
            <person name="Chang D.H."/>
            <person name="Ahn S."/>
            <person name="Kim B.C."/>
        </authorList>
    </citation>
    <scope>NUCLEOTIDE SEQUENCE [LARGE SCALE GENOMIC DNA]</scope>
    <source>
        <strain evidence="1 2">Alo17</strain>
    </source>
</reference>
<dbReference type="RefSeq" id="WP_067558373.1">
    <property type="nucleotide sequence ID" value="NZ_CAORWK010000089.1"/>
</dbReference>
<gene>
    <name evidence="1" type="ORF">AALO17_19770</name>
</gene>
<proteinExistence type="predicted"/>